<dbReference type="Proteomes" id="UP000321947">
    <property type="component" value="Unassembled WGS sequence"/>
</dbReference>
<evidence type="ECO:0000313" key="2">
    <source>
        <dbReference type="EMBL" id="KAA0059545.1"/>
    </source>
</evidence>
<dbReference type="InterPro" id="IPR049561">
    <property type="entry name" value="NSUN5_7_fdxn-like"/>
</dbReference>
<gene>
    <name evidence="3" type="ORF">E5676_scaffold1193G00480</name>
    <name evidence="2" type="ORF">E6C27_scaffold518G00590</name>
</gene>
<dbReference type="Gene3D" id="3.30.70.1170">
    <property type="entry name" value="Sun protein, domain 3"/>
    <property type="match status" value="1"/>
</dbReference>
<dbReference type="OrthoDB" id="435282at2759"/>
<name>A0A5A7V137_CUCMM</name>
<dbReference type="EMBL" id="SSTE01006258">
    <property type="protein sequence ID" value="KAA0059545.1"/>
    <property type="molecule type" value="Genomic_DNA"/>
</dbReference>
<dbReference type="Proteomes" id="UP000321393">
    <property type="component" value="Unassembled WGS sequence"/>
</dbReference>
<protein>
    <submittedName>
        <fullName evidence="2 3">28S rRNA (Cytosine-C(5))-methyltransferase isoform X1</fullName>
    </submittedName>
</protein>
<evidence type="ECO:0000313" key="3">
    <source>
        <dbReference type="EMBL" id="TYK14127.1"/>
    </source>
</evidence>
<evidence type="ECO:0000259" key="1">
    <source>
        <dbReference type="Pfam" id="PF21148"/>
    </source>
</evidence>
<dbReference type="GO" id="GO:0032259">
    <property type="term" value="P:methylation"/>
    <property type="evidence" value="ECO:0007669"/>
    <property type="project" value="UniProtKB-KW"/>
</dbReference>
<reference evidence="4 5" key="1">
    <citation type="submission" date="2019-08" db="EMBL/GenBank/DDBJ databases">
        <title>Draft genome sequences of two oriental melons (Cucumis melo L. var makuwa).</title>
        <authorList>
            <person name="Kwon S.-Y."/>
        </authorList>
    </citation>
    <scope>NUCLEOTIDE SEQUENCE [LARGE SCALE GENOMIC DNA]</scope>
    <source>
        <strain evidence="5">cv. Chang Bougi</strain>
        <strain evidence="4">cv. SW 3</strain>
        <tissue evidence="2">Leaf</tissue>
    </source>
</reference>
<evidence type="ECO:0000313" key="5">
    <source>
        <dbReference type="Proteomes" id="UP000321947"/>
    </source>
</evidence>
<comment type="caution">
    <text evidence="2">The sequence shown here is derived from an EMBL/GenBank/DDBJ whole genome shotgun (WGS) entry which is preliminary data.</text>
</comment>
<sequence>MSSSEEGSLEDQNGRAEFLNTIGYHFKQVNKDDMVPDFLILPQGSDLHDHPLVANGSIFLQGKASYMVEADLDPKPRWELWVTNCPPCLSHEWKRWGRYIDVLHGDFRNLNLKDLSLSIVHAILLDPSSSGYGTVAVRLDPLLSPQVEETASGDDLE</sequence>
<dbReference type="GO" id="GO:0008168">
    <property type="term" value="F:methyltransferase activity"/>
    <property type="evidence" value="ECO:0007669"/>
    <property type="project" value="UniProtKB-KW"/>
</dbReference>
<feature type="domain" description="NOL1/NOP2/NSUN 5/7 ferredoxin-like" evidence="1">
    <location>
        <begin position="25"/>
        <end position="61"/>
    </location>
</feature>
<evidence type="ECO:0000313" key="4">
    <source>
        <dbReference type="Proteomes" id="UP000321393"/>
    </source>
</evidence>
<keyword evidence="3" id="KW-0808">Transferase</keyword>
<dbReference type="Pfam" id="PF21148">
    <property type="entry name" value="NSUN5_fdxn-like"/>
    <property type="match status" value="1"/>
</dbReference>
<dbReference type="AlphaFoldDB" id="A0A5A7V137"/>
<dbReference type="STRING" id="1194695.A0A5A7V137"/>
<dbReference type="EMBL" id="SSTD01009603">
    <property type="protein sequence ID" value="TYK14127.1"/>
    <property type="molecule type" value="Genomic_DNA"/>
</dbReference>
<keyword evidence="3" id="KW-0489">Methyltransferase</keyword>
<organism evidence="2 4">
    <name type="scientific">Cucumis melo var. makuwa</name>
    <name type="common">Oriental melon</name>
    <dbReference type="NCBI Taxonomy" id="1194695"/>
    <lineage>
        <taxon>Eukaryota</taxon>
        <taxon>Viridiplantae</taxon>
        <taxon>Streptophyta</taxon>
        <taxon>Embryophyta</taxon>
        <taxon>Tracheophyta</taxon>
        <taxon>Spermatophyta</taxon>
        <taxon>Magnoliopsida</taxon>
        <taxon>eudicotyledons</taxon>
        <taxon>Gunneridae</taxon>
        <taxon>Pentapetalae</taxon>
        <taxon>rosids</taxon>
        <taxon>fabids</taxon>
        <taxon>Cucurbitales</taxon>
        <taxon>Cucurbitaceae</taxon>
        <taxon>Benincaseae</taxon>
        <taxon>Cucumis</taxon>
    </lineage>
</organism>
<proteinExistence type="predicted"/>
<accession>A0A5A7V137</accession>